<organism evidence="11 12">
    <name type="scientific">Ancylobacter novellus</name>
    <name type="common">Thiobacillus novellus</name>
    <dbReference type="NCBI Taxonomy" id="921"/>
    <lineage>
        <taxon>Bacteria</taxon>
        <taxon>Pseudomonadati</taxon>
        <taxon>Pseudomonadota</taxon>
        <taxon>Alphaproteobacteria</taxon>
        <taxon>Hyphomicrobiales</taxon>
        <taxon>Xanthobacteraceae</taxon>
        <taxon>Ancylobacter</taxon>
    </lineage>
</organism>
<evidence type="ECO:0000256" key="3">
    <source>
        <dbReference type="ARBA" id="ARBA00022448"/>
    </source>
</evidence>
<dbReference type="Proteomes" id="UP000249577">
    <property type="component" value="Unassembled WGS sequence"/>
</dbReference>
<dbReference type="Pfam" id="PF00528">
    <property type="entry name" value="BPD_transp_1"/>
    <property type="match status" value="1"/>
</dbReference>
<evidence type="ECO:0000256" key="5">
    <source>
        <dbReference type="ARBA" id="ARBA00022692"/>
    </source>
</evidence>
<feature type="transmembrane region" description="Helical" evidence="9">
    <location>
        <begin position="149"/>
        <end position="168"/>
    </location>
</feature>
<dbReference type="InterPro" id="IPR000515">
    <property type="entry name" value="MetI-like"/>
</dbReference>
<comment type="subcellular location">
    <subcellularLocation>
        <location evidence="1 9">Cell membrane</location>
        <topology evidence="1 9">Multi-pass membrane protein</topology>
    </subcellularLocation>
</comment>
<dbReference type="SUPFAM" id="SSF161098">
    <property type="entry name" value="MetI-like"/>
    <property type="match status" value="1"/>
</dbReference>
<reference evidence="11 12" key="1">
    <citation type="submission" date="2017-08" db="EMBL/GenBank/DDBJ databases">
        <title>Infants hospitalized years apart are colonized by the same room-sourced microbial strains.</title>
        <authorList>
            <person name="Brooks B."/>
            <person name="Olm M.R."/>
            <person name="Firek B.A."/>
            <person name="Baker R."/>
            <person name="Thomas B.C."/>
            <person name="Morowitz M.J."/>
            <person name="Banfield J.F."/>
        </authorList>
    </citation>
    <scope>NUCLEOTIDE SEQUENCE [LARGE SCALE GENOMIC DNA]</scope>
    <source>
        <strain evidence="11">S2_005_003_R2_43</strain>
    </source>
</reference>
<evidence type="ECO:0000313" key="11">
    <source>
        <dbReference type="EMBL" id="PZQ10389.1"/>
    </source>
</evidence>
<comment type="caution">
    <text evidence="11">The sequence shown here is derived from an EMBL/GenBank/DDBJ whole genome shotgun (WGS) entry which is preliminary data.</text>
</comment>
<dbReference type="Gene3D" id="1.10.3720.10">
    <property type="entry name" value="MetI-like"/>
    <property type="match status" value="1"/>
</dbReference>
<protein>
    <submittedName>
        <fullName evidence="11">ABC transporter permease</fullName>
    </submittedName>
</protein>
<dbReference type="GO" id="GO:0005886">
    <property type="term" value="C:plasma membrane"/>
    <property type="evidence" value="ECO:0007669"/>
    <property type="project" value="UniProtKB-SubCell"/>
</dbReference>
<dbReference type="PROSITE" id="PS50928">
    <property type="entry name" value="ABC_TM1"/>
    <property type="match status" value="1"/>
</dbReference>
<dbReference type="GO" id="GO:0010438">
    <property type="term" value="P:cellular response to sulfur starvation"/>
    <property type="evidence" value="ECO:0007669"/>
    <property type="project" value="TreeGrafter"/>
</dbReference>
<keyword evidence="7 9" id="KW-0472">Membrane</keyword>
<evidence type="ECO:0000256" key="1">
    <source>
        <dbReference type="ARBA" id="ARBA00004651"/>
    </source>
</evidence>
<evidence type="ECO:0000313" key="12">
    <source>
        <dbReference type="Proteomes" id="UP000249577"/>
    </source>
</evidence>
<evidence type="ECO:0000256" key="7">
    <source>
        <dbReference type="ARBA" id="ARBA00023136"/>
    </source>
</evidence>
<feature type="transmembrane region" description="Helical" evidence="9">
    <location>
        <begin position="91"/>
        <end position="113"/>
    </location>
</feature>
<evidence type="ECO:0000256" key="2">
    <source>
        <dbReference type="ARBA" id="ARBA00009306"/>
    </source>
</evidence>
<feature type="transmembrane region" description="Helical" evidence="9">
    <location>
        <begin position="246"/>
        <end position="271"/>
    </location>
</feature>
<keyword evidence="6 9" id="KW-1133">Transmembrane helix</keyword>
<name>A0A2W5K335_ANCNO</name>
<evidence type="ECO:0000256" key="4">
    <source>
        <dbReference type="ARBA" id="ARBA00022475"/>
    </source>
</evidence>
<feature type="transmembrane region" description="Helical" evidence="9">
    <location>
        <begin position="32"/>
        <end position="54"/>
    </location>
</feature>
<dbReference type="CDD" id="cd06261">
    <property type="entry name" value="TM_PBP2"/>
    <property type="match status" value="1"/>
</dbReference>
<evidence type="ECO:0000256" key="8">
    <source>
        <dbReference type="ARBA" id="ARBA00056719"/>
    </source>
</evidence>
<feature type="transmembrane region" description="Helical" evidence="9">
    <location>
        <begin position="189"/>
        <end position="206"/>
    </location>
</feature>
<keyword evidence="3 9" id="KW-0813">Transport</keyword>
<proteinExistence type="inferred from homology"/>
<comment type="similarity">
    <text evidence="2 9">Belongs to the binding-protein-dependent transport system permease family.</text>
</comment>
<dbReference type="EMBL" id="QFPN01000016">
    <property type="protein sequence ID" value="PZQ10389.1"/>
    <property type="molecule type" value="Genomic_DNA"/>
</dbReference>
<dbReference type="GO" id="GO:0042918">
    <property type="term" value="P:alkanesulfonate transmembrane transport"/>
    <property type="evidence" value="ECO:0007669"/>
    <property type="project" value="UniProtKB-ARBA"/>
</dbReference>
<dbReference type="PANTHER" id="PTHR30151:SF39">
    <property type="entry name" value="ABC TRANSPORTER PERMEASE PROTEIN"/>
    <property type="match status" value="1"/>
</dbReference>
<evidence type="ECO:0000256" key="9">
    <source>
        <dbReference type="RuleBase" id="RU363032"/>
    </source>
</evidence>
<sequence length="281" mass="29928">MSDLAVFSQGRRSEGRLAGLSAWPSSFRPSRALIGLALPVGAALIWEALVRFGVSDGRLVAPPSRILETLVALWRSGDLGVHLWATGWRVAVGFALGVLVGTGLGALAGASTLARRIIDPTLQGLRSVPSLSWVPLFILWLGIFEPSKVALIAVGVFFPVYLGVLGAISTVDRKVIEVGRIFRLSRLALVRRILLPAILPAYVLALRAGLGLGWMFVVAAEFMGASEGLGYLLVDGQQLGKPDQIVACILVFALLGKITDSLIVAAAAPFLRWQDVDRTEA</sequence>
<feature type="domain" description="ABC transmembrane type-1" evidence="10">
    <location>
        <begin position="83"/>
        <end position="263"/>
    </location>
</feature>
<feature type="transmembrane region" description="Helical" evidence="9">
    <location>
        <begin position="212"/>
        <end position="234"/>
    </location>
</feature>
<comment type="function">
    <text evidence="8">Probably part of an ABC transporter complex. Probably responsible for the translocation of the substrate across the membrane.</text>
</comment>
<evidence type="ECO:0000256" key="6">
    <source>
        <dbReference type="ARBA" id="ARBA00022989"/>
    </source>
</evidence>
<dbReference type="PANTHER" id="PTHR30151">
    <property type="entry name" value="ALKANE SULFONATE ABC TRANSPORTER-RELATED, MEMBRANE SUBUNIT"/>
    <property type="match status" value="1"/>
</dbReference>
<gene>
    <name evidence="11" type="ORF">DI565_19925</name>
</gene>
<feature type="transmembrane region" description="Helical" evidence="9">
    <location>
        <begin position="125"/>
        <end position="143"/>
    </location>
</feature>
<dbReference type="AlphaFoldDB" id="A0A2W5K335"/>
<dbReference type="InterPro" id="IPR035906">
    <property type="entry name" value="MetI-like_sf"/>
</dbReference>
<accession>A0A2W5K335</accession>
<dbReference type="FunFam" id="1.10.3720.10:FF:000003">
    <property type="entry name" value="Aliphatic sulfonate ABC transporter permease"/>
    <property type="match status" value="1"/>
</dbReference>
<keyword evidence="4" id="KW-1003">Cell membrane</keyword>
<evidence type="ECO:0000259" key="10">
    <source>
        <dbReference type="PROSITE" id="PS50928"/>
    </source>
</evidence>
<keyword evidence="5 9" id="KW-0812">Transmembrane</keyword>